<organism evidence="3 4">
    <name type="scientific">Paratissierella segnis</name>
    <dbReference type="NCBI Taxonomy" id="2763679"/>
    <lineage>
        <taxon>Bacteria</taxon>
        <taxon>Bacillati</taxon>
        <taxon>Bacillota</taxon>
        <taxon>Tissierellia</taxon>
        <taxon>Tissierellales</taxon>
        <taxon>Tissierellaceae</taxon>
        <taxon>Paratissierella</taxon>
    </lineage>
</organism>
<comment type="similarity">
    <text evidence="1">Belongs to the CapA family.</text>
</comment>
<evidence type="ECO:0000256" key="1">
    <source>
        <dbReference type="ARBA" id="ARBA00005662"/>
    </source>
</evidence>
<dbReference type="InterPro" id="IPR052169">
    <property type="entry name" value="CW_Biosynth-Accessory"/>
</dbReference>
<reference evidence="3" key="1">
    <citation type="submission" date="2020-08" db="EMBL/GenBank/DDBJ databases">
        <title>Genome public.</title>
        <authorList>
            <person name="Liu C."/>
            <person name="Sun Q."/>
        </authorList>
    </citation>
    <scope>NUCLEOTIDE SEQUENCE</scope>
    <source>
        <strain evidence="3">BX21</strain>
    </source>
</reference>
<dbReference type="SMART" id="SM00854">
    <property type="entry name" value="PGA_cap"/>
    <property type="match status" value="1"/>
</dbReference>
<dbReference type="Pfam" id="PF09587">
    <property type="entry name" value="PGA_cap"/>
    <property type="match status" value="1"/>
</dbReference>
<proteinExistence type="inferred from homology"/>
<dbReference type="EMBL" id="JACRTG010000018">
    <property type="protein sequence ID" value="MBC8588242.1"/>
    <property type="molecule type" value="Genomic_DNA"/>
</dbReference>
<dbReference type="RefSeq" id="WP_262429691.1">
    <property type="nucleotide sequence ID" value="NZ_JACRTG010000018.1"/>
</dbReference>
<dbReference type="CDD" id="cd07381">
    <property type="entry name" value="MPP_CapA"/>
    <property type="match status" value="1"/>
</dbReference>
<protein>
    <submittedName>
        <fullName evidence="3">CapA family protein</fullName>
    </submittedName>
</protein>
<dbReference type="InterPro" id="IPR019079">
    <property type="entry name" value="Capsule_synth_CapA"/>
</dbReference>
<feature type="domain" description="Capsule synthesis protein CapA" evidence="2">
    <location>
        <begin position="59"/>
        <end position="307"/>
    </location>
</feature>
<dbReference type="Proteomes" id="UP000601171">
    <property type="component" value="Unassembled WGS sequence"/>
</dbReference>
<name>A0A926EVF0_9FIRM</name>
<evidence type="ECO:0000259" key="2">
    <source>
        <dbReference type="SMART" id="SM00854"/>
    </source>
</evidence>
<keyword evidence="4" id="KW-1185">Reference proteome</keyword>
<dbReference type="AlphaFoldDB" id="A0A926EVF0"/>
<dbReference type="InterPro" id="IPR029052">
    <property type="entry name" value="Metallo-depent_PP-like"/>
</dbReference>
<dbReference type="PANTHER" id="PTHR33393">
    <property type="entry name" value="POLYGLUTAMINE SYNTHESIS ACCESSORY PROTEIN RV0574C-RELATED"/>
    <property type="match status" value="1"/>
</dbReference>
<accession>A0A926EVF0</accession>
<dbReference type="SUPFAM" id="SSF56300">
    <property type="entry name" value="Metallo-dependent phosphatases"/>
    <property type="match status" value="1"/>
</dbReference>
<evidence type="ECO:0000313" key="4">
    <source>
        <dbReference type="Proteomes" id="UP000601171"/>
    </source>
</evidence>
<gene>
    <name evidence="3" type="ORF">H8707_08310</name>
</gene>
<evidence type="ECO:0000313" key="3">
    <source>
        <dbReference type="EMBL" id="MBC8588242.1"/>
    </source>
</evidence>
<dbReference type="Gene3D" id="3.60.21.10">
    <property type="match status" value="1"/>
</dbReference>
<comment type="caution">
    <text evidence="3">The sequence shown here is derived from an EMBL/GenBank/DDBJ whole genome shotgun (WGS) entry which is preliminary data.</text>
</comment>
<sequence>MKKFFVLLIIVSLILGGIYLEFNNLFEYKEASGGLEEEINDKDIDIFEPHKEPSTKTISILGVGDIMFHMPQIASAKLDDRTYDFNPPFKYVKKYIEEADISMANFETVTAGNAGGFSGFPRFNSPTETVYALKETGFDILSTANNHCLDGGKNGIISTIENIEDNGLKNIGTYKDDNKVLLIEEVGEIKIGFLSYTLGTNGLDSLLTSDELEYMVDRVDDEKKIKKDIDTLKDAQVDLILAYIHWGTEYQNQSNSYQEKLGKKMVEWGVNIILGSHPHVVQRSEIIQHDGKDNYIIYSMGNFYSNQRYETIGNPYTEDSVMVKFIIEKNLDNNDTIIRDVVYMPTWIYRYVEDNQIKYSILPIGPSGAVPIEFSAELPDKIIERIKKSYADTMNTLNESELN</sequence>
<dbReference type="PANTHER" id="PTHR33393:SF12">
    <property type="entry name" value="CAPSULE BIOSYNTHESIS PROTEIN CAPA"/>
    <property type="match status" value="1"/>
</dbReference>